<proteinExistence type="predicted"/>
<protein>
    <recommendedName>
        <fullName evidence="4">Secreted protein</fullName>
    </recommendedName>
</protein>
<sequence length="226" mass="24511">MNKRFNSVINRRRFGIAAVFLCILVFSTLSAPKAAHAQTDFNQAVNNILTPIWAFVKKAYEKGGAAAFQKATRSALNKIAFDTATWIGSGNEGQKPLFVTKGWGDYLSQIGDEAAGQFIEGAVANWAASNREESAMEACNERLDECMLMDCPSLIPGLDSDDEIKNCESSCLTENKACATNAKSSAVTTKPTTKRIDVCQPSSLEAKLRITLGLVDYNRPQAPNCS</sequence>
<keyword evidence="1" id="KW-0732">Signal</keyword>
<name>A0A2N2E0N4_9BACT</name>
<reference evidence="2 3" key="1">
    <citation type="journal article" date="2017" name="ISME J.">
        <title>Potential for microbial H2 and metal transformations associated with novel bacteria and archaea in deep terrestrial subsurface sediments.</title>
        <authorList>
            <person name="Hernsdorf A.W."/>
            <person name="Amano Y."/>
            <person name="Miyakawa K."/>
            <person name="Ise K."/>
            <person name="Suzuki Y."/>
            <person name="Anantharaman K."/>
            <person name="Probst A."/>
            <person name="Burstein D."/>
            <person name="Thomas B.C."/>
            <person name="Banfield J.F."/>
        </authorList>
    </citation>
    <scope>NUCLEOTIDE SEQUENCE [LARGE SCALE GENOMIC DNA]</scope>
    <source>
        <strain evidence="2">HGW-Falkowbacteria-2</strain>
    </source>
</reference>
<organism evidence="2 3">
    <name type="scientific">Candidatus Falkowbacteria bacterium HGW-Falkowbacteria-2</name>
    <dbReference type="NCBI Taxonomy" id="2013769"/>
    <lineage>
        <taxon>Bacteria</taxon>
        <taxon>Candidatus Falkowiibacteriota</taxon>
    </lineage>
</organism>
<evidence type="ECO:0000313" key="2">
    <source>
        <dbReference type="EMBL" id="PKM88268.1"/>
    </source>
</evidence>
<gene>
    <name evidence="2" type="ORF">CVU83_02000</name>
</gene>
<feature type="signal peptide" evidence="1">
    <location>
        <begin position="1"/>
        <end position="37"/>
    </location>
</feature>
<dbReference type="AlphaFoldDB" id="A0A2N2E0N4"/>
<evidence type="ECO:0000256" key="1">
    <source>
        <dbReference type="SAM" id="SignalP"/>
    </source>
</evidence>
<evidence type="ECO:0008006" key="4">
    <source>
        <dbReference type="Google" id="ProtNLM"/>
    </source>
</evidence>
<accession>A0A2N2E0N4</accession>
<dbReference type="Proteomes" id="UP000233325">
    <property type="component" value="Unassembled WGS sequence"/>
</dbReference>
<evidence type="ECO:0000313" key="3">
    <source>
        <dbReference type="Proteomes" id="UP000233325"/>
    </source>
</evidence>
<feature type="chain" id="PRO_5014910397" description="Secreted protein" evidence="1">
    <location>
        <begin position="38"/>
        <end position="226"/>
    </location>
</feature>
<feature type="non-terminal residue" evidence="2">
    <location>
        <position position="226"/>
    </location>
</feature>
<comment type="caution">
    <text evidence="2">The sequence shown here is derived from an EMBL/GenBank/DDBJ whole genome shotgun (WGS) entry which is preliminary data.</text>
</comment>
<dbReference type="EMBL" id="PHAH01000021">
    <property type="protein sequence ID" value="PKM88268.1"/>
    <property type="molecule type" value="Genomic_DNA"/>
</dbReference>